<name>A0A1E3HTK6_9TREE</name>
<comment type="caution">
    <text evidence="2">The sequence shown here is derived from an EMBL/GenBank/DDBJ whole genome shotgun (WGS) entry which is preliminary data.</text>
</comment>
<evidence type="ECO:0008006" key="4">
    <source>
        <dbReference type="Google" id="ProtNLM"/>
    </source>
</evidence>
<dbReference type="OrthoDB" id="10321930at2759"/>
<feature type="region of interest" description="Disordered" evidence="1">
    <location>
        <begin position="1"/>
        <end position="23"/>
    </location>
</feature>
<organism evidence="2 3">
    <name type="scientific">Cryptococcus amylolentus CBS 6039</name>
    <dbReference type="NCBI Taxonomy" id="1295533"/>
    <lineage>
        <taxon>Eukaryota</taxon>
        <taxon>Fungi</taxon>
        <taxon>Dikarya</taxon>
        <taxon>Basidiomycota</taxon>
        <taxon>Agaricomycotina</taxon>
        <taxon>Tremellomycetes</taxon>
        <taxon>Tremellales</taxon>
        <taxon>Cryptococcaceae</taxon>
        <taxon>Cryptococcus</taxon>
    </lineage>
</organism>
<feature type="compositionally biased region" description="Low complexity" evidence="1">
    <location>
        <begin position="373"/>
        <end position="383"/>
    </location>
</feature>
<accession>A0A1E3HTK6</accession>
<evidence type="ECO:0000313" key="2">
    <source>
        <dbReference type="EMBL" id="ODN79642.1"/>
    </source>
</evidence>
<evidence type="ECO:0000313" key="3">
    <source>
        <dbReference type="Proteomes" id="UP000094065"/>
    </source>
</evidence>
<dbReference type="Proteomes" id="UP000094065">
    <property type="component" value="Unassembled WGS sequence"/>
</dbReference>
<protein>
    <recommendedName>
        <fullName evidence="4">BTB domain-containing protein</fullName>
    </recommendedName>
</protein>
<proteinExistence type="predicted"/>
<sequence length="394" mass="43973">MPLQYKQPAISYQPRPPRALSSVSDISVPSSLSAPDTATVHPDWHDTALDTLLVASDGVFFYVSRTLLHGSSEVLRDIFDSIPAPSPESPYRPLSNVKIKPKPPPQQRIDLTDCYESSVPLAFFLAILTGTSLSKIRRKFPRNQVQTFDLALTLADKWKSPLVKGVMQGWLCELAMGGYDDEQFKPYEVLVLAAKAGMPTPARMVLEELSESLPHTLLTPFKPITDQYWHYTFTPENTWDYNQWSRGVWEEIGVKYLFAMKEALKCEGRKKRGEVFMKALEDDFYDPMAPETPKATPLRLRFTPSTVTTPVRVAPVSSFIKSPKSSKRKEADKWIMEFIEQSSSAASVPSSVASSVTSSEVSEKSHSSRSEKSAASSSDSSQVQLRGTLVITRK</sequence>
<reference evidence="2 3" key="1">
    <citation type="submission" date="2016-06" db="EMBL/GenBank/DDBJ databases">
        <title>Evolution of pathogenesis and genome organization in the Tremellales.</title>
        <authorList>
            <person name="Cuomo C."/>
            <person name="Litvintseva A."/>
            <person name="Heitman J."/>
            <person name="Chen Y."/>
            <person name="Sun S."/>
            <person name="Springer D."/>
            <person name="Dromer F."/>
            <person name="Young S."/>
            <person name="Zeng Q."/>
            <person name="Chapman S."/>
            <person name="Gujja S."/>
            <person name="Saif S."/>
            <person name="Birren B."/>
        </authorList>
    </citation>
    <scope>NUCLEOTIDE SEQUENCE [LARGE SCALE GENOMIC DNA]</scope>
    <source>
        <strain evidence="2 3">CBS 6039</strain>
    </source>
</reference>
<dbReference type="RefSeq" id="XP_018994489.1">
    <property type="nucleotide sequence ID" value="XM_019137463.1"/>
</dbReference>
<feature type="compositionally biased region" description="Basic and acidic residues" evidence="1">
    <location>
        <begin position="361"/>
        <end position="372"/>
    </location>
</feature>
<dbReference type="EMBL" id="AWGJ01000005">
    <property type="protein sequence ID" value="ODN79642.1"/>
    <property type="molecule type" value="Genomic_DNA"/>
</dbReference>
<evidence type="ECO:0000256" key="1">
    <source>
        <dbReference type="SAM" id="MobiDB-lite"/>
    </source>
</evidence>
<keyword evidence="3" id="KW-1185">Reference proteome</keyword>
<dbReference type="AlphaFoldDB" id="A0A1E3HTK6"/>
<feature type="compositionally biased region" description="Low complexity" evidence="1">
    <location>
        <begin position="342"/>
        <end position="360"/>
    </location>
</feature>
<dbReference type="GeneID" id="30154893"/>
<gene>
    <name evidence="2" type="ORF">L202_03584</name>
</gene>
<feature type="region of interest" description="Disordered" evidence="1">
    <location>
        <begin position="341"/>
        <end position="394"/>
    </location>
</feature>